<evidence type="ECO:0000313" key="18">
    <source>
        <dbReference type="Proteomes" id="UP000321400"/>
    </source>
</evidence>
<dbReference type="GO" id="GO:0008972">
    <property type="term" value="F:phosphomethylpyrimidine kinase activity"/>
    <property type="evidence" value="ECO:0007669"/>
    <property type="project" value="UniProtKB-EC"/>
</dbReference>
<dbReference type="GO" id="GO:0005829">
    <property type="term" value="C:cytosol"/>
    <property type="evidence" value="ECO:0007669"/>
    <property type="project" value="TreeGrafter"/>
</dbReference>
<dbReference type="CDD" id="cd01169">
    <property type="entry name" value="HMPP_kinase"/>
    <property type="match status" value="1"/>
</dbReference>
<proteinExistence type="inferred from homology"/>
<dbReference type="Gene3D" id="3.40.1190.20">
    <property type="match status" value="1"/>
</dbReference>
<name>A0A511X3G9_9BACI</name>
<organism evidence="17 18">
    <name type="scientific">Halolactibacillus alkaliphilus</name>
    <dbReference type="NCBI Taxonomy" id="442899"/>
    <lineage>
        <taxon>Bacteria</taxon>
        <taxon>Bacillati</taxon>
        <taxon>Bacillota</taxon>
        <taxon>Bacilli</taxon>
        <taxon>Bacillales</taxon>
        <taxon>Bacillaceae</taxon>
        <taxon>Halolactibacillus</taxon>
    </lineage>
</organism>
<keyword evidence="9" id="KW-0547">Nucleotide-binding</keyword>
<dbReference type="InterPro" id="IPR029056">
    <property type="entry name" value="Ribokinase-like"/>
</dbReference>
<dbReference type="SUPFAM" id="SSF53613">
    <property type="entry name" value="Ribokinase-like"/>
    <property type="match status" value="1"/>
</dbReference>
<dbReference type="InterPro" id="IPR004399">
    <property type="entry name" value="HMP/HMP-P_kinase_dom"/>
</dbReference>
<comment type="similarity">
    <text evidence="4">Belongs to the ThiD family.</text>
</comment>
<evidence type="ECO:0000256" key="3">
    <source>
        <dbReference type="ARBA" id="ARBA00004769"/>
    </source>
</evidence>
<evidence type="ECO:0000256" key="5">
    <source>
        <dbReference type="ARBA" id="ARBA00012135"/>
    </source>
</evidence>
<dbReference type="OrthoDB" id="9810880at2"/>
<evidence type="ECO:0000256" key="13">
    <source>
        <dbReference type="ARBA" id="ARBA00037917"/>
    </source>
</evidence>
<feature type="domain" description="Pyridoxamine kinase/Phosphomethylpyrimidine kinase" evidence="16">
    <location>
        <begin position="14"/>
        <end position="258"/>
    </location>
</feature>
<evidence type="ECO:0000256" key="4">
    <source>
        <dbReference type="ARBA" id="ARBA00009879"/>
    </source>
</evidence>
<comment type="catalytic activity">
    <reaction evidence="1">
        <text>4-amino-5-hydroxymethyl-2-methylpyrimidine + ATP = 4-amino-2-methyl-5-(phosphooxymethyl)pyrimidine + ADP + H(+)</text>
        <dbReference type="Rhea" id="RHEA:23096"/>
        <dbReference type="ChEBI" id="CHEBI:15378"/>
        <dbReference type="ChEBI" id="CHEBI:16892"/>
        <dbReference type="ChEBI" id="CHEBI:30616"/>
        <dbReference type="ChEBI" id="CHEBI:58354"/>
        <dbReference type="ChEBI" id="CHEBI:456216"/>
        <dbReference type="EC" id="2.7.1.49"/>
    </reaction>
</comment>
<comment type="caution">
    <text evidence="17">The sequence shown here is derived from an EMBL/GenBank/DDBJ whole genome shotgun (WGS) entry which is preliminary data.</text>
</comment>
<dbReference type="EC" id="2.7.1.49" evidence="5"/>
<reference evidence="17 18" key="1">
    <citation type="submission" date="2019-07" db="EMBL/GenBank/DDBJ databases">
        <title>Whole genome shotgun sequence of Halolactibacillus alkaliphilus NBRC 103919.</title>
        <authorList>
            <person name="Hosoyama A."/>
            <person name="Uohara A."/>
            <person name="Ohji S."/>
            <person name="Ichikawa N."/>
        </authorList>
    </citation>
    <scope>NUCLEOTIDE SEQUENCE [LARGE SCALE GENOMIC DNA]</scope>
    <source>
        <strain evidence="17 18">NBRC 103919</strain>
    </source>
</reference>
<evidence type="ECO:0000256" key="6">
    <source>
        <dbReference type="ARBA" id="ARBA00012963"/>
    </source>
</evidence>
<dbReference type="GO" id="GO:0009228">
    <property type="term" value="P:thiamine biosynthetic process"/>
    <property type="evidence" value="ECO:0007669"/>
    <property type="project" value="UniProtKB-KW"/>
</dbReference>
<evidence type="ECO:0000256" key="15">
    <source>
        <dbReference type="ARBA" id="ARBA00043176"/>
    </source>
</evidence>
<comment type="catalytic activity">
    <reaction evidence="2">
        <text>4-amino-2-methyl-5-(phosphooxymethyl)pyrimidine + ATP = 4-amino-2-methyl-5-(diphosphooxymethyl)pyrimidine + ADP</text>
        <dbReference type="Rhea" id="RHEA:19893"/>
        <dbReference type="ChEBI" id="CHEBI:30616"/>
        <dbReference type="ChEBI" id="CHEBI:57841"/>
        <dbReference type="ChEBI" id="CHEBI:58354"/>
        <dbReference type="ChEBI" id="CHEBI:456216"/>
        <dbReference type="EC" id="2.7.4.7"/>
    </reaction>
</comment>
<evidence type="ECO:0000256" key="14">
    <source>
        <dbReference type="ARBA" id="ARBA00042102"/>
    </source>
</evidence>
<evidence type="ECO:0000259" key="16">
    <source>
        <dbReference type="Pfam" id="PF08543"/>
    </source>
</evidence>
<comment type="pathway">
    <text evidence="3">Cofactor biosynthesis; thiamine diphosphate biosynthesis; 4-amino-2-methyl-5-diphosphomethylpyrimidine from 5-amino-1-(5-phospho-D-ribosyl)imidazole: step 3/3.</text>
</comment>
<dbReference type="RefSeq" id="WP_089803082.1">
    <property type="nucleotide sequence ID" value="NZ_BJYE01000029.1"/>
</dbReference>
<evidence type="ECO:0000313" key="17">
    <source>
        <dbReference type="EMBL" id="GEN57475.1"/>
    </source>
</evidence>
<dbReference type="STRING" id="442899.SAMN05720591_1309"/>
<dbReference type="GO" id="GO:0008902">
    <property type="term" value="F:hydroxymethylpyrimidine kinase activity"/>
    <property type="evidence" value="ECO:0007669"/>
    <property type="project" value="UniProtKB-EC"/>
</dbReference>
<dbReference type="PANTHER" id="PTHR20858">
    <property type="entry name" value="PHOSPHOMETHYLPYRIMIDINE KINASE"/>
    <property type="match status" value="1"/>
</dbReference>
<dbReference type="PANTHER" id="PTHR20858:SF17">
    <property type="entry name" value="HYDROXYMETHYLPYRIMIDINE_PHOSPHOMETHYLPYRIMIDINE KINASE THI20-RELATED"/>
    <property type="match status" value="1"/>
</dbReference>
<dbReference type="InterPro" id="IPR013749">
    <property type="entry name" value="PM/HMP-P_kinase-1"/>
</dbReference>
<dbReference type="AlphaFoldDB" id="A0A511X3G9"/>
<dbReference type="Proteomes" id="UP000321400">
    <property type="component" value="Unassembled WGS sequence"/>
</dbReference>
<evidence type="ECO:0000256" key="10">
    <source>
        <dbReference type="ARBA" id="ARBA00022777"/>
    </source>
</evidence>
<evidence type="ECO:0000256" key="9">
    <source>
        <dbReference type="ARBA" id="ARBA00022741"/>
    </source>
</evidence>
<dbReference type="Pfam" id="PF08543">
    <property type="entry name" value="Phos_pyr_kin"/>
    <property type="match status" value="1"/>
</dbReference>
<evidence type="ECO:0000256" key="12">
    <source>
        <dbReference type="ARBA" id="ARBA00022977"/>
    </source>
</evidence>
<evidence type="ECO:0000256" key="7">
    <source>
        <dbReference type="ARBA" id="ARBA00019161"/>
    </source>
</evidence>
<evidence type="ECO:0000256" key="8">
    <source>
        <dbReference type="ARBA" id="ARBA00022679"/>
    </source>
</evidence>
<sequence length="281" mass="30578">MKRVKTALTIAGTDPTGGAGIQADLKTFEERNVYGMSVVTSVVAQNTCGVDAVAHQSVEMIDKQLDCVFRDIMPDAVKTGMIATRDMMVLVDEYLSRFPDLPYVLDPVMVATSGDVLMEEKSREVIRDILIPKATVVTPNLKEAGLILERPIETIEDMTDAAKIFVHALGAKSAVVKGGHLTLDATDVFYDGHKVYYYTKPRIDTKHTHGTGCTYSAVIAAELAKGSPMTEAVQHAKNFIHEAIYYGLNLGKGNGPTNHFAYRLKGVPDNFIDQPLSGGDE</sequence>
<dbReference type="GO" id="GO:0005524">
    <property type="term" value="F:ATP binding"/>
    <property type="evidence" value="ECO:0007669"/>
    <property type="project" value="UniProtKB-KW"/>
</dbReference>
<gene>
    <name evidence="17" type="primary">thiD_2</name>
    <name evidence="17" type="ORF">HAL01_19390</name>
</gene>
<keyword evidence="10 17" id="KW-0418">Kinase</keyword>
<keyword evidence="11" id="KW-0067">ATP-binding</keyword>
<accession>A0A511X3G9</accession>
<evidence type="ECO:0000256" key="1">
    <source>
        <dbReference type="ARBA" id="ARBA00000151"/>
    </source>
</evidence>
<comment type="pathway">
    <text evidence="13">Cofactor biosynthesis; thiamine diphosphate biosynthesis; 4-amino-2-methyl-5-diphosphomethylpyrimidine from 5-amino-1-(5-phospho-D-ribosyl)imidazole: step 2/3.</text>
</comment>
<evidence type="ECO:0000256" key="2">
    <source>
        <dbReference type="ARBA" id="ARBA00000565"/>
    </source>
</evidence>
<dbReference type="NCBIfam" id="TIGR00097">
    <property type="entry name" value="HMP-P_kinase"/>
    <property type="match status" value="1"/>
</dbReference>
<keyword evidence="18" id="KW-1185">Reference proteome</keyword>
<keyword evidence="12" id="KW-0784">Thiamine biosynthesis</keyword>
<dbReference type="EC" id="2.7.4.7" evidence="6"/>
<dbReference type="EMBL" id="BJYE01000029">
    <property type="protein sequence ID" value="GEN57475.1"/>
    <property type="molecule type" value="Genomic_DNA"/>
</dbReference>
<keyword evidence="8" id="KW-0808">Transferase</keyword>
<protein>
    <recommendedName>
        <fullName evidence="7">Hydroxymethylpyrimidine/phosphomethylpyrimidine kinase</fullName>
        <ecNumber evidence="5">2.7.1.49</ecNumber>
        <ecNumber evidence="6">2.7.4.7</ecNumber>
    </recommendedName>
    <alternativeName>
        <fullName evidence="14">Hydroxymethylpyrimidine kinase</fullName>
    </alternativeName>
    <alternativeName>
        <fullName evidence="15">Hydroxymethylpyrimidine phosphate kinase</fullName>
    </alternativeName>
</protein>
<dbReference type="FunFam" id="3.40.1190.20:FF:000003">
    <property type="entry name" value="Phosphomethylpyrimidine kinase ThiD"/>
    <property type="match status" value="1"/>
</dbReference>
<evidence type="ECO:0000256" key="11">
    <source>
        <dbReference type="ARBA" id="ARBA00022840"/>
    </source>
</evidence>